<organism evidence="3 4">
    <name type="scientific">Pipistrellus nathusii</name>
    <name type="common">Nathusius' pipistrelle</name>
    <dbReference type="NCBI Taxonomy" id="59473"/>
    <lineage>
        <taxon>Eukaryota</taxon>
        <taxon>Metazoa</taxon>
        <taxon>Chordata</taxon>
        <taxon>Craniata</taxon>
        <taxon>Vertebrata</taxon>
        <taxon>Euteleostomi</taxon>
        <taxon>Mammalia</taxon>
        <taxon>Eutheria</taxon>
        <taxon>Laurasiatheria</taxon>
        <taxon>Chiroptera</taxon>
        <taxon>Yangochiroptera</taxon>
        <taxon>Vespertilionidae</taxon>
        <taxon>Pipistrellus</taxon>
    </lineage>
</organism>
<evidence type="ECO:0000256" key="1">
    <source>
        <dbReference type="SAM" id="MobiDB-lite"/>
    </source>
</evidence>
<evidence type="ECO:0000259" key="2">
    <source>
        <dbReference type="PROSITE" id="PS50838"/>
    </source>
</evidence>
<dbReference type="PANTHER" id="PTHR11736:SF153">
    <property type="entry name" value="MELANOMA-ASSOCIATED ANTIGEN 10"/>
    <property type="match status" value="1"/>
</dbReference>
<reference evidence="3" key="1">
    <citation type="submission" date="2023-12" db="EMBL/GenBank/DDBJ databases">
        <authorList>
            <person name="Brown T."/>
        </authorList>
    </citation>
    <scope>NUCLEOTIDE SEQUENCE</scope>
</reference>
<dbReference type="InterPro" id="IPR041899">
    <property type="entry name" value="MAGE_WH2"/>
</dbReference>
<dbReference type="InterPro" id="IPR037445">
    <property type="entry name" value="MAGE"/>
</dbReference>
<feature type="domain" description="MAGE" evidence="2">
    <location>
        <begin position="121"/>
        <end position="320"/>
    </location>
</feature>
<dbReference type="Proteomes" id="UP001314169">
    <property type="component" value="Chromosome X"/>
</dbReference>
<dbReference type="PROSITE" id="PS50838">
    <property type="entry name" value="MAGE"/>
    <property type="match status" value="1"/>
</dbReference>
<dbReference type="SMART" id="SM01392">
    <property type="entry name" value="MAGE_N"/>
    <property type="match status" value="1"/>
</dbReference>
<dbReference type="InterPro" id="IPR041898">
    <property type="entry name" value="MAGE_WH1"/>
</dbReference>
<dbReference type="SMART" id="SM01373">
    <property type="entry name" value="MAGE"/>
    <property type="match status" value="1"/>
</dbReference>
<feature type="compositionally biased region" description="Basic and acidic residues" evidence="1">
    <location>
        <begin position="90"/>
        <end position="102"/>
    </location>
</feature>
<sequence length="328" mass="37192">MSELGNFEEDHQEPRWMPDLVVEDLFWIMEEEEQEEEEAVSLYSSPSSSPSDMFIESLEQVPAVETPSPPQSPQVACPAPHALAALPWSHSEDVRSSNHEEGPTTEGGPQDYADILLQEALHSKMLEMVEFLLLKYREKEQTTRAEMLSSVMKEYHDHFPEIFSAATEVIKLVFGVVVEEVGPSAHTYVMVTALGLTYDGMVSDGNRYPKIGLLITFLWMIASQGDCIPEEKVWEALNVLGVTIGNVHWIYGEPRELITKIWVQEQYVVYRQVPNSDPACFEFLWGPRAHAEATISKVRNFVLLVNNWDPRSLPFLPKGPECNENHFA</sequence>
<dbReference type="InterPro" id="IPR002190">
    <property type="entry name" value="MHD_dom"/>
</dbReference>
<dbReference type="Pfam" id="PF01454">
    <property type="entry name" value="MAGE"/>
    <property type="match status" value="1"/>
</dbReference>
<name>A0ABP0AHY1_PIPNA</name>
<dbReference type="EMBL" id="OY882879">
    <property type="protein sequence ID" value="CAK6450124.1"/>
    <property type="molecule type" value="Genomic_DNA"/>
</dbReference>
<feature type="region of interest" description="Disordered" evidence="1">
    <location>
        <begin position="37"/>
        <end position="77"/>
    </location>
</feature>
<gene>
    <name evidence="3" type="ORF">MPIPNATIZW_LOCUS18430</name>
</gene>
<proteinExistence type="predicted"/>
<feature type="region of interest" description="Disordered" evidence="1">
    <location>
        <begin position="90"/>
        <end position="110"/>
    </location>
</feature>
<accession>A0ABP0AHY1</accession>
<dbReference type="Pfam" id="PF12440">
    <property type="entry name" value="MAGE_N"/>
    <property type="match status" value="1"/>
</dbReference>
<dbReference type="Gene3D" id="1.10.10.1200">
    <property type="entry name" value="MAGE homology domain, winged helix WH1 motif"/>
    <property type="match status" value="1"/>
</dbReference>
<evidence type="ECO:0000313" key="3">
    <source>
        <dbReference type="EMBL" id="CAK6450124.1"/>
    </source>
</evidence>
<dbReference type="InterPro" id="IPR021072">
    <property type="entry name" value="MAGE_N"/>
</dbReference>
<evidence type="ECO:0000313" key="4">
    <source>
        <dbReference type="Proteomes" id="UP001314169"/>
    </source>
</evidence>
<keyword evidence="4" id="KW-1185">Reference proteome</keyword>
<dbReference type="PANTHER" id="PTHR11736">
    <property type="entry name" value="MELANOMA-ASSOCIATED ANTIGEN MAGE ANTIGEN"/>
    <property type="match status" value="1"/>
</dbReference>
<dbReference type="Gene3D" id="1.10.10.1210">
    <property type="entry name" value="MAGE homology domain, winged helix WH2 motif"/>
    <property type="match status" value="1"/>
</dbReference>
<protein>
    <recommendedName>
        <fullName evidence="2">MAGE domain-containing protein</fullName>
    </recommendedName>
</protein>